<reference evidence="2" key="1">
    <citation type="journal article" date="2019" name="Int. J. Syst. Evol. Microbiol.">
        <title>The Global Catalogue of Microorganisms (GCM) 10K type strain sequencing project: providing services to taxonomists for standard genome sequencing and annotation.</title>
        <authorList>
            <consortium name="The Broad Institute Genomics Platform"/>
            <consortium name="The Broad Institute Genome Sequencing Center for Infectious Disease"/>
            <person name="Wu L."/>
            <person name="Ma J."/>
        </authorList>
    </citation>
    <scope>NUCLEOTIDE SEQUENCE [LARGE SCALE GENOMIC DNA]</scope>
    <source>
        <strain evidence="2">CGMCC 1.15731</strain>
    </source>
</reference>
<proteinExistence type="predicted"/>
<sequence length="123" mass="13948">MSANQGSLRQAIQAMDALEECMRQLKAKTAHWTDKQAEAADRQAIANLSAAWLSVRTSALAIHLFLSRCSREWQNGTLIGCRLYSRKIFCYFKKIRSTSHKLIQSRWPQPRVALTSASAAMHR</sequence>
<dbReference type="RefSeq" id="WP_374830506.1">
    <property type="nucleotide sequence ID" value="NZ_JBHEEZ010000004.1"/>
</dbReference>
<name>A0ABV9H7Z9_9HYPH</name>
<dbReference type="Proteomes" id="UP001596042">
    <property type="component" value="Unassembled WGS sequence"/>
</dbReference>
<organism evidence="1 2">
    <name type="scientific">Daeguia caeni</name>
    <dbReference type="NCBI Taxonomy" id="439612"/>
    <lineage>
        <taxon>Bacteria</taxon>
        <taxon>Pseudomonadati</taxon>
        <taxon>Pseudomonadota</taxon>
        <taxon>Alphaproteobacteria</taxon>
        <taxon>Hyphomicrobiales</taxon>
        <taxon>Brucellaceae</taxon>
        <taxon>Daeguia</taxon>
    </lineage>
</organism>
<protein>
    <submittedName>
        <fullName evidence="1">Uncharacterized protein</fullName>
    </submittedName>
</protein>
<evidence type="ECO:0000313" key="1">
    <source>
        <dbReference type="EMBL" id="MFC4625989.1"/>
    </source>
</evidence>
<keyword evidence="2" id="KW-1185">Reference proteome</keyword>
<dbReference type="EMBL" id="JBHSEL010000119">
    <property type="protein sequence ID" value="MFC4625989.1"/>
    <property type="molecule type" value="Genomic_DNA"/>
</dbReference>
<evidence type="ECO:0000313" key="2">
    <source>
        <dbReference type="Proteomes" id="UP001596042"/>
    </source>
</evidence>
<accession>A0ABV9H7Z9</accession>
<comment type="caution">
    <text evidence="1">The sequence shown here is derived from an EMBL/GenBank/DDBJ whole genome shotgun (WGS) entry which is preliminary data.</text>
</comment>
<gene>
    <name evidence="1" type="ORF">ACFO1V_12370</name>
</gene>